<dbReference type="InterPro" id="IPR029063">
    <property type="entry name" value="SAM-dependent_MTases_sf"/>
</dbReference>
<dbReference type="Pfam" id="PF08241">
    <property type="entry name" value="Methyltransf_11"/>
    <property type="match status" value="1"/>
</dbReference>
<feature type="domain" description="Methyltransferase type 11" evidence="1">
    <location>
        <begin position="21"/>
        <end position="111"/>
    </location>
</feature>
<dbReference type="GO" id="GO:0008757">
    <property type="term" value="F:S-adenosylmethionine-dependent methyltransferase activity"/>
    <property type="evidence" value="ECO:0007669"/>
    <property type="project" value="InterPro"/>
</dbReference>
<reference evidence="2 3" key="2">
    <citation type="submission" date="2019-08" db="EMBL/GenBank/DDBJ databases">
        <title>Amycolatopsis acidicola sp. nov., isolated from peat swamp forest soil.</title>
        <authorList>
            <person name="Srisuk N."/>
        </authorList>
    </citation>
    <scope>NUCLEOTIDE SEQUENCE [LARGE SCALE GENOMIC DNA]</scope>
    <source>
        <strain evidence="2 3">TBRC 6029</strain>
    </source>
</reference>
<keyword evidence="2" id="KW-0489">Methyltransferase</keyword>
<reference evidence="2 3" key="1">
    <citation type="submission" date="2019-07" db="EMBL/GenBank/DDBJ databases">
        <authorList>
            <person name="Duangmal K."/>
            <person name="Teo W.F.A."/>
        </authorList>
    </citation>
    <scope>NUCLEOTIDE SEQUENCE [LARGE SCALE GENOMIC DNA]</scope>
    <source>
        <strain evidence="2 3">TBRC 6029</strain>
    </source>
</reference>
<sequence>MAVSGESLVGLLDPRPGERVLDVACRTGWLTAAIAARGAAATGVCGDPGKIARAGEAHPRARFAVSGVYDLAVGTPYDAVFSYAALHWLPRPEEALVSIRRVLRPGGRLVVETGAEGN</sequence>
<dbReference type="PANTHER" id="PTHR43861:SF1">
    <property type="entry name" value="TRANS-ACONITATE 2-METHYLTRANSFERASE"/>
    <property type="match status" value="1"/>
</dbReference>
<accession>A0A557ZQV5</accession>
<dbReference type="InterPro" id="IPR013216">
    <property type="entry name" value="Methyltransf_11"/>
</dbReference>
<dbReference type="Proteomes" id="UP000320011">
    <property type="component" value="Unassembled WGS sequence"/>
</dbReference>
<feature type="non-terminal residue" evidence="2">
    <location>
        <position position="118"/>
    </location>
</feature>
<dbReference type="PANTHER" id="PTHR43861">
    <property type="entry name" value="TRANS-ACONITATE 2-METHYLTRANSFERASE-RELATED"/>
    <property type="match status" value="1"/>
</dbReference>
<evidence type="ECO:0000313" key="2">
    <source>
        <dbReference type="EMBL" id="TVT14406.1"/>
    </source>
</evidence>
<dbReference type="CDD" id="cd02440">
    <property type="entry name" value="AdoMet_MTases"/>
    <property type="match status" value="1"/>
</dbReference>
<organism evidence="2 3">
    <name type="scientific">Amycolatopsis rhizosphaerae</name>
    <dbReference type="NCBI Taxonomy" id="2053003"/>
    <lineage>
        <taxon>Bacteria</taxon>
        <taxon>Bacillati</taxon>
        <taxon>Actinomycetota</taxon>
        <taxon>Actinomycetes</taxon>
        <taxon>Pseudonocardiales</taxon>
        <taxon>Pseudonocardiaceae</taxon>
        <taxon>Amycolatopsis</taxon>
    </lineage>
</organism>
<proteinExistence type="predicted"/>
<gene>
    <name evidence="2" type="ORF">FNH05_37300</name>
</gene>
<name>A0A557ZQV5_9PSEU</name>
<dbReference type="GO" id="GO:0032259">
    <property type="term" value="P:methylation"/>
    <property type="evidence" value="ECO:0007669"/>
    <property type="project" value="UniProtKB-KW"/>
</dbReference>
<protein>
    <submittedName>
        <fullName evidence="2">Class I SAM-dependent methyltransferase</fullName>
    </submittedName>
</protein>
<dbReference type="EMBL" id="VJWX01000838">
    <property type="protein sequence ID" value="TVT14406.1"/>
    <property type="molecule type" value="Genomic_DNA"/>
</dbReference>
<keyword evidence="3" id="KW-1185">Reference proteome</keyword>
<dbReference type="OrthoDB" id="9795085at2"/>
<dbReference type="SUPFAM" id="SSF53335">
    <property type="entry name" value="S-adenosyl-L-methionine-dependent methyltransferases"/>
    <property type="match status" value="1"/>
</dbReference>
<keyword evidence="2" id="KW-0808">Transferase</keyword>
<evidence type="ECO:0000259" key="1">
    <source>
        <dbReference type="Pfam" id="PF08241"/>
    </source>
</evidence>
<dbReference type="AlphaFoldDB" id="A0A557ZQV5"/>
<dbReference type="Gene3D" id="3.40.50.150">
    <property type="entry name" value="Vaccinia Virus protein VP39"/>
    <property type="match status" value="1"/>
</dbReference>
<dbReference type="RefSeq" id="WP_144593525.1">
    <property type="nucleotide sequence ID" value="NZ_VJWX01000838.1"/>
</dbReference>
<comment type="caution">
    <text evidence="2">The sequence shown here is derived from an EMBL/GenBank/DDBJ whole genome shotgun (WGS) entry which is preliminary data.</text>
</comment>
<evidence type="ECO:0000313" key="3">
    <source>
        <dbReference type="Proteomes" id="UP000320011"/>
    </source>
</evidence>